<feature type="transmembrane region" description="Helical" evidence="8">
    <location>
        <begin position="263"/>
        <end position="294"/>
    </location>
</feature>
<feature type="domain" description="EamA" evidence="9">
    <location>
        <begin position="16"/>
        <end position="152"/>
    </location>
</feature>
<keyword evidence="11" id="KW-1185">Reference proteome</keyword>
<dbReference type="Gene3D" id="1.10.3730.20">
    <property type="match status" value="1"/>
</dbReference>
<dbReference type="GO" id="GO:0005886">
    <property type="term" value="C:plasma membrane"/>
    <property type="evidence" value="ECO:0007669"/>
    <property type="project" value="UniProtKB-SubCell"/>
</dbReference>
<dbReference type="SUPFAM" id="SSF103481">
    <property type="entry name" value="Multidrug resistance efflux transporter EmrE"/>
    <property type="match status" value="2"/>
</dbReference>
<evidence type="ECO:0000313" key="10">
    <source>
        <dbReference type="EMBL" id="SOD90999.1"/>
    </source>
</evidence>
<dbReference type="AlphaFoldDB" id="A0A286G792"/>
<feature type="transmembrane region" description="Helical" evidence="8">
    <location>
        <begin position="141"/>
        <end position="172"/>
    </location>
</feature>
<evidence type="ECO:0000256" key="5">
    <source>
        <dbReference type="ARBA" id="ARBA00022692"/>
    </source>
</evidence>
<evidence type="ECO:0000256" key="3">
    <source>
        <dbReference type="ARBA" id="ARBA00022448"/>
    </source>
</evidence>
<dbReference type="NCBIfam" id="TIGR00688">
    <property type="entry name" value="rarD"/>
    <property type="match status" value="1"/>
</dbReference>
<proteinExistence type="inferred from homology"/>
<dbReference type="Proteomes" id="UP000219621">
    <property type="component" value="Unassembled WGS sequence"/>
</dbReference>
<accession>A0A286G792</accession>
<keyword evidence="6 8" id="KW-1133">Transmembrane helix</keyword>
<evidence type="ECO:0000256" key="2">
    <source>
        <dbReference type="ARBA" id="ARBA00007362"/>
    </source>
</evidence>
<dbReference type="Pfam" id="PF00892">
    <property type="entry name" value="EamA"/>
    <property type="match status" value="1"/>
</dbReference>
<dbReference type="InterPro" id="IPR000620">
    <property type="entry name" value="EamA_dom"/>
</dbReference>
<evidence type="ECO:0000256" key="6">
    <source>
        <dbReference type="ARBA" id="ARBA00022989"/>
    </source>
</evidence>
<dbReference type="OrthoDB" id="369870at2"/>
<evidence type="ECO:0000313" key="11">
    <source>
        <dbReference type="Proteomes" id="UP000219621"/>
    </source>
</evidence>
<dbReference type="InterPro" id="IPR004626">
    <property type="entry name" value="RarD"/>
</dbReference>
<keyword evidence="3" id="KW-0813">Transport</keyword>
<evidence type="ECO:0000259" key="9">
    <source>
        <dbReference type="Pfam" id="PF00892"/>
    </source>
</evidence>
<gene>
    <name evidence="10" type="ORF">SAMN05421508_101758</name>
</gene>
<feature type="transmembrane region" description="Helical" evidence="8">
    <location>
        <begin position="112"/>
        <end position="129"/>
    </location>
</feature>
<dbReference type="EMBL" id="OCNJ01000001">
    <property type="protein sequence ID" value="SOD90999.1"/>
    <property type="molecule type" value="Genomic_DNA"/>
</dbReference>
<feature type="transmembrane region" description="Helical" evidence="8">
    <location>
        <begin position="12"/>
        <end position="35"/>
    </location>
</feature>
<protein>
    <submittedName>
        <fullName evidence="10">Chloramphenicol-sensitive protein RarD</fullName>
    </submittedName>
</protein>
<dbReference type="InterPro" id="IPR037185">
    <property type="entry name" value="EmrE-like"/>
</dbReference>
<keyword evidence="5 8" id="KW-0812">Transmembrane</keyword>
<organism evidence="10 11">
    <name type="scientific">Caenispirillum bisanense</name>
    <dbReference type="NCBI Taxonomy" id="414052"/>
    <lineage>
        <taxon>Bacteria</taxon>
        <taxon>Pseudomonadati</taxon>
        <taxon>Pseudomonadota</taxon>
        <taxon>Alphaproteobacteria</taxon>
        <taxon>Rhodospirillales</taxon>
        <taxon>Novispirillaceae</taxon>
        <taxon>Caenispirillum</taxon>
    </lineage>
</organism>
<reference evidence="10 11" key="1">
    <citation type="submission" date="2017-09" db="EMBL/GenBank/DDBJ databases">
        <authorList>
            <person name="Ehlers B."/>
            <person name="Leendertz F.H."/>
        </authorList>
    </citation>
    <scope>NUCLEOTIDE SEQUENCE [LARGE SCALE GENOMIC DNA]</scope>
    <source>
        <strain evidence="10 11">USBA 140</strain>
    </source>
</reference>
<sequence>MSPSPSPSAAAASAKSGFLAAVAAYGVWGVSPLFFKLLAAVPPVEVVAHRVLWALVVLAVVLTVRRGWHDVLGILSDRRKLLVFVGSATAITINWVTFVHAVTSGHALEASLGYYIFPLVTVLLGAVFLKETFNRRQAAALGLVVAGVAALVVGLGTLPWVALTLAVSFGIYGLLRKTAPAESLVGLFVETLVLMPLVLLYLGTLEATGAGSFLHSEGWAIPLLLVAAGPLTAVPLFLFAFAARRLRLATLGLMQYMNPTMQFLLATLVFHETFTVPHAVAFVLIWSGIAVYSLDPAKLRRARRRPDQDPTPEGVDRTAP</sequence>
<feature type="transmembrane region" description="Helical" evidence="8">
    <location>
        <begin position="47"/>
        <end position="68"/>
    </location>
</feature>
<evidence type="ECO:0000256" key="8">
    <source>
        <dbReference type="SAM" id="Phobius"/>
    </source>
</evidence>
<comment type="subcellular location">
    <subcellularLocation>
        <location evidence="1">Cell membrane</location>
        <topology evidence="1">Multi-pass membrane protein</topology>
    </subcellularLocation>
</comment>
<keyword evidence="7 8" id="KW-0472">Membrane</keyword>
<name>A0A286G792_9PROT</name>
<dbReference type="PANTHER" id="PTHR22911">
    <property type="entry name" value="ACYL-MALONYL CONDENSING ENZYME-RELATED"/>
    <property type="match status" value="1"/>
</dbReference>
<evidence type="ECO:0000256" key="7">
    <source>
        <dbReference type="ARBA" id="ARBA00023136"/>
    </source>
</evidence>
<evidence type="ECO:0000256" key="4">
    <source>
        <dbReference type="ARBA" id="ARBA00022475"/>
    </source>
</evidence>
<feature type="transmembrane region" description="Helical" evidence="8">
    <location>
        <begin position="80"/>
        <end position="100"/>
    </location>
</feature>
<keyword evidence="4" id="KW-1003">Cell membrane</keyword>
<evidence type="ECO:0000256" key="1">
    <source>
        <dbReference type="ARBA" id="ARBA00004651"/>
    </source>
</evidence>
<feature type="transmembrane region" description="Helical" evidence="8">
    <location>
        <begin position="223"/>
        <end position="243"/>
    </location>
</feature>
<dbReference type="PANTHER" id="PTHR22911:SF137">
    <property type="entry name" value="SOLUTE CARRIER FAMILY 35 MEMBER G2-RELATED"/>
    <property type="match status" value="1"/>
</dbReference>
<comment type="similarity">
    <text evidence="2">Belongs to the EamA transporter family.</text>
</comment>
<dbReference type="RefSeq" id="WP_097277615.1">
    <property type="nucleotide sequence ID" value="NZ_OCNJ01000001.1"/>
</dbReference>